<dbReference type="InterPro" id="IPR036873">
    <property type="entry name" value="Rhodanese-like_dom_sf"/>
</dbReference>
<dbReference type="PROSITE" id="PS50206">
    <property type="entry name" value="RHODANESE_3"/>
    <property type="match status" value="2"/>
</dbReference>
<dbReference type="EMBL" id="UINC01001372">
    <property type="protein sequence ID" value="SUZ78991.1"/>
    <property type="molecule type" value="Genomic_DNA"/>
</dbReference>
<dbReference type="SMART" id="SM00450">
    <property type="entry name" value="RHOD"/>
    <property type="match status" value="2"/>
</dbReference>
<sequence length="283" mass="30955">MKLKPLVTAEWLAQNINDPQLRILECSVNLRTGPDGYTAVSMRQNWEDEHIPNSAYADLTFDLSDPQSDLRFTMPTAERFASAMEDLGVGTGTKVVLYDRRFTMWATRVWWMLRAFGFDDCAVLDGGLTSWIAAGLATTTERSPTRALARFHAEPRPELVADLARMKAALNDGTCIINALSASNHDGTDSSYGRRGHLPGAANVYAIDLIDSESHRYLPIDQLAAMFEEVTQTSGPIVTYCGGGIAATSDAFVLTALLGRSDVSVYDGSLSEWLLDPNSPLEV</sequence>
<keyword evidence="1" id="KW-0808">Transferase</keyword>
<gene>
    <name evidence="4" type="ORF">METZ01_LOCUS31845</name>
</gene>
<accession>A0A381QI46</accession>
<dbReference type="AlphaFoldDB" id="A0A381QI46"/>
<dbReference type="PANTHER" id="PTHR11364">
    <property type="entry name" value="THIOSULFATE SULFERTANSFERASE"/>
    <property type="match status" value="1"/>
</dbReference>
<reference evidence="4" key="1">
    <citation type="submission" date="2018-05" db="EMBL/GenBank/DDBJ databases">
        <authorList>
            <person name="Lanie J.A."/>
            <person name="Ng W.-L."/>
            <person name="Kazmierczak K.M."/>
            <person name="Andrzejewski T.M."/>
            <person name="Davidsen T.M."/>
            <person name="Wayne K.J."/>
            <person name="Tettelin H."/>
            <person name="Glass J.I."/>
            <person name="Rusch D."/>
            <person name="Podicherti R."/>
            <person name="Tsui H.-C.T."/>
            <person name="Winkler M.E."/>
        </authorList>
    </citation>
    <scope>NUCLEOTIDE SEQUENCE</scope>
</reference>
<dbReference type="InterPro" id="IPR045078">
    <property type="entry name" value="TST/MPST-like"/>
</dbReference>
<proteinExistence type="predicted"/>
<keyword evidence="2" id="KW-0677">Repeat</keyword>
<evidence type="ECO:0000256" key="2">
    <source>
        <dbReference type="ARBA" id="ARBA00022737"/>
    </source>
</evidence>
<dbReference type="GO" id="GO:0004792">
    <property type="term" value="F:thiosulfate-cyanide sulfurtransferase activity"/>
    <property type="evidence" value="ECO:0007669"/>
    <property type="project" value="TreeGrafter"/>
</dbReference>
<organism evidence="4">
    <name type="scientific">marine metagenome</name>
    <dbReference type="NCBI Taxonomy" id="408172"/>
    <lineage>
        <taxon>unclassified sequences</taxon>
        <taxon>metagenomes</taxon>
        <taxon>ecological metagenomes</taxon>
    </lineage>
</organism>
<evidence type="ECO:0000259" key="3">
    <source>
        <dbReference type="PROSITE" id="PS50206"/>
    </source>
</evidence>
<evidence type="ECO:0000256" key="1">
    <source>
        <dbReference type="ARBA" id="ARBA00022679"/>
    </source>
</evidence>
<dbReference type="PANTHER" id="PTHR11364:SF27">
    <property type="entry name" value="SULFURTRANSFERASE"/>
    <property type="match status" value="1"/>
</dbReference>
<name>A0A381QI46_9ZZZZ</name>
<protein>
    <recommendedName>
        <fullName evidence="3">Rhodanese domain-containing protein</fullName>
    </recommendedName>
</protein>
<dbReference type="SUPFAM" id="SSF52821">
    <property type="entry name" value="Rhodanese/Cell cycle control phosphatase"/>
    <property type="match status" value="2"/>
</dbReference>
<evidence type="ECO:0000313" key="4">
    <source>
        <dbReference type="EMBL" id="SUZ78991.1"/>
    </source>
</evidence>
<feature type="domain" description="Rhodanese" evidence="3">
    <location>
        <begin position="46"/>
        <end position="140"/>
    </location>
</feature>
<feature type="domain" description="Rhodanese" evidence="3">
    <location>
        <begin position="194"/>
        <end position="282"/>
    </location>
</feature>
<dbReference type="Gene3D" id="3.40.250.10">
    <property type="entry name" value="Rhodanese-like domain"/>
    <property type="match status" value="2"/>
</dbReference>
<dbReference type="CDD" id="cd01448">
    <property type="entry name" value="TST_Repeat_1"/>
    <property type="match status" value="1"/>
</dbReference>
<dbReference type="InterPro" id="IPR001763">
    <property type="entry name" value="Rhodanese-like_dom"/>
</dbReference>
<dbReference type="Pfam" id="PF00581">
    <property type="entry name" value="Rhodanese"/>
    <property type="match status" value="2"/>
</dbReference>